<evidence type="ECO:0000313" key="4">
    <source>
        <dbReference type="Proteomes" id="UP000192132"/>
    </source>
</evidence>
<organism evidence="3 4">
    <name type="scientific">Alkanindiges hydrocarboniclasticus</name>
    <dbReference type="NCBI Taxonomy" id="1907941"/>
    <lineage>
        <taxon>Bacteria</taxon>
        <taxon>Pseudomonadati</taxon>
        <taxon>Pseudomonadota</taxon>
        <taxon>Gammaproteobacteria</taxon>
        <taxon>Moraxellales</taxon>
        <taxon>Moraxellaceae</taxon>
        <taxon>Alkanindiges</taxon>
    </lineage>
</organism>
<feature type="domain" description="Type IV pilin Tt1218-like" evidence="2">
    <location>
        <begin position="31"/>
        <end position="105"/>
    </location>
</feature>
<dbReference type="NCBIfam" id="TIGR02532">
    <property type="entry name" value="IV_pilin_GFxxxE"/>
    <property type="match status" value="1"/>
</dbReference>
<dbReference type="STRING" id="1907941.BKE30_01375"/>
<keyword evidence="1" id="KW-1133">Transmembrane helix</keyword>
<comment type="caution">
    <text evidence="3">The sequence shown here is derived from an EMBL/GenBank/DDBJ whole genome shotgun (WGS) entry which is preliminary data.</text>
</comment>
<accession>A0A1S8CZU2</accession>
<sequence length="173" mass="18272">MNILIKQKGVGLVEVLVALLLLAIGVIGYAALQLRAVEASSEAMTRSQALLVMRSLTESIRANVAGQALYPAAVNSYVNYTNATSAPTSCANSLCTATQFVNYEAYQAAKSAYVVGMTMTMTDCPGVGSASVKRQCVFGAWGDTTITATDYTNCMSVAGVYKSQAKCIMMEAY</sequence>
<evidence type="ECO:0000256" key="1">
    <source>
        <dbReference type="SAM" id="Phobius"/>
    </source>
</evidence>
<protein>
    <submittedName>
        <fullName evidence="3">Type IV pilus modification protein PilV</fullName>
    </submittedName>
</protein>
<keyword evidence="1" id="KW-0812">Transmembrane</keyword>
<dbReference type="EMBL" id="MLCN01000003">
    <property type="protein sequence ID" value="ONG42178.1"/>
    <property type="molecule type" value="Genomic_DNA"/>
</dbReference>
<dbReference type="NCBIfam" id="TIGR02523">
    <property type="entry name" value="type_IV_pilV"/>
    <property type="match status" value="1"/>
</dbReference>
<keyword evidence="1" id="KW-0472">Membrane</keyword>
<dbReference type="AlphaFoldDB" id="A0A1S8CZU2"/>
<name>A0A1S8CZU2_9GAMM</name>
<dbReference type="Pfam" id="PF07963">
    <property type="entry name" value="N_methyl"/>
    <property type="match status" value="1"/>
</dbReference>
<evidence type="ECO:0000259" key="2">
    <source>
        <dbReference type="Pfam" id="PF22150"/>
    </source>
</evidence>
<keyword evidence="4" id="KW-1185">Reference proteome</keyword>
<dbReference type="InterPro" id="IPR013362">
    <property type="entry name" value="Pilus_4_PilV"/>
</dbReference>
<dbReference type="OrthoDB" id="6658593at2"/>
<gene>
    <name evidence="3" type="ORF">BKE30_01375</name>
</gene>
<proteinExistence type="predicted"/>
<dbReference type="RefSeq" id="WP_076876866.1">
    <property type="nucleotide sequence ID" value="NZ_MLCN01000003.1"/>
</dbReference>
<reference evidence="3 4" key="1">
    <citation type="submission" date="2016-10" db="EMBL/GenBank/DDBJ databases">
        <title>Draft Genome sequence of Alkanindiges sp. strain H1.</title>
        <authorList>
            <person name="Subhash Y."/>
            <person name="Lee S."/>
        </authorList>
    </citation>
    <scope>NUCLEOTIDE SEQUENCE [LARGE SCALE GENOMIC DNA]</scope>
    <source>
        <strain evidence="3 4">H1</strain>
    </source>
</reference>
<feature type="transmembrane region" description="Helical" evidence="1">
    <location>
        <begin position="12"/>
        <end position="32"/>
    </location>
</feature>
<dbReference type="Proteomes" id="UP000192132">
    <property type="component" value="Unassembled WGS sequence"/>
</dbReference>
<evidence type="ECO:0000313" key="3">
    <source>
        <dbReference type="EMBL" id="ONG42178.1"/>
    </source>
</evidence>
<dbReference type="InterPro" id="IPR012902">
    <property type="entry name" value="N_methyl_site"/>
</dbReference>
<dbReference type="Pfam" id="PF22150">
    <property type="entry name" value="Tt1218-like"/>
    <property type="match status" value="1"/>
</dbReference>
<dbReference type="InterPro" id="IPR054402">
    <property type="entry name" value="Tt1218-like_dom"/>
</dbReference>